<dbReference type="eggNOG" id="COG0235">
    <property type="taxonomic scope" value="Bacteria"/>
</dbReference>
<dbReference type="NCBIfam" id="NF009688">
    <property type="entry name" value="PRK13209.1"/>
    <property type="match status" value="1"/>
</dbReference>
<dbReference type="eggNOG" id="COG3623">
    <property type="taxonomic scope" value="Bacteria"/>
</dbReference>
<dbReference type="GO" id="GO:0016832">
    <property type="term" value="F:aldehyde-lyase activity"/>
    <property type="evidence" value="ECO:0007669"/>
    <property type="project" value="TreeGrafter"/>
</dbReference>
<dbReference type="InterPro" id="IPR036237">
    <property type="entry name" value="Xyl_isomerase-like_sf"/>
</dbReference>
<dbReference type="Pfam" id="PF00596">
    <property type="entry name" value="Aldolase_II"/>
    <property type="match status" value="1"/>
</dbReference>
<dbReference type="SMART" id="SM01007">
    <property type="entry name" value="Aldolase_II"/>
    <property type="match status" value="1"/>
</dbReference>
<dbReference type="AlphaFoldDB" id="K6V3R0"/>
<evidence type="ECO:0000256" key="5">
    <source>
        <dbReference type="ARBA" id="ARBA00022723"/>
    </source>
</evidence>
<evidence type="ECO:0000259" key="8">
    <source>
        <dbReference type="SMART" id="SM01007"/>
    </source>
</evidence>
<dbReference type="PANTHER" id="PTHR22789:SF8">
    <property type="entry name" value="L-RIBULOSE-5-PHOSPHATE 4-EPIMERASE SGBE"/>
    <property type="match status" value="1"/>
</dbReference>
<name>K6V3R0_9MICO</name>
<comment type="cofactor">
    <cofactor evidence="2">
        <name>Zn(2+)</name>
        <dbReference type="ChEBI" id="CHEBI:29105"/>
    </cofactor>
</comment>
<dbReference type="InterPro" id="IPR050197">
    <property type="entry name" value="Aldolase_class_II_sugar_metab"/>
</dbReference>
<accession>K6V3R0</accession>
<keyword evidence="7" id="KW-0119">Carbohydrate metabolism</keyword>
<dbReference type="GO" id="GO:0005829">
    <property type="term" value="C:cytosol"/>
    <property type="evidence" value="ECO:0007669"/>
    <property type="project" value="TreeGrafter"/>
</dbReference>
<dbReference type="Proteomes" id="UP000008495">
    <property type="component" value="Unassembled WGS sequence"/>
</dbReference>
<dbReference type="GO" id="GO:0019323">
    <property type="term" value="P:pentose catabolic process"/>
    <property type="evidence" value="ECO:0007669"/>
    <property type="project" value="TreeGrafter"/>
</dbReference>
<comment type="catalytic activity">
    <reaction evidence="1">
        <text>L-ribulose 5-phosphate = D-xylulose 5-phosphate</text>
        <dbReference type="Rhea" id="RHEA:22368"/>
        <dbReference type="ChEBI" id="CHEBI:57737"/>
        <dbReference type="ChEBI" id="CHEBI:58226"/>
        <dbReference type="EC" id="5.1.3.4"/>
    </reaction>
</comment>
<comment type="caution">
    <text evidence="9">The sequence shown here is derived from an EMBL/GenBank/DDBJ whole genome shotgun (WGS) entry which is preliminary data.</text>
</comment>
<dbReference type="EC" id="5.1.3.4" evidence="4"/>
<dbReference type="NCBIfam" id="NF005123">
    <property type="entry name" value="PRK06557.1"/>
    <property type="match status" value="1"/>
</dbReference>
<dbReference type="EMBL" id="BAGZ01000002">
    <property type="protein sequence ID" value="GAB76738.1"/>
    <property type="molecule type" value="Genomic_DNA"/>
</dbReference>
<dbReference type="STRING" id="100225.SAMN05421595_1871"/>
<dbReference type="InterPro" id="IPR001303">
    <property type="entry name" value="Aldolase_II/adducin_N"/>
</dbReference>
<proteinExistence type="inferred from homology"/>
<keyword evidence="5" id="KW-0479">Metal-binding</keyword>
<protein>
    <recommendedName>
        <fullName evidence="4">L-ribulose-5-phosphate 4-epimerase</fullName>
        <ecNumber evidence="4">5.1.3.4</ecNumber>
    </recommendedName>
</protein>
<evidence type="ECO:0000313" key="10">
    <source>
        <dbReference type="Proteomes" id="UP000008495"/>
    </source>
</evidence>
<evidence type="ECO:0000256" key="1">
    <source>
        <dbReference type="ARBA" id="ARBA00001726"/>
    </source>
</evidence>
<organism evidence="9 10">
    <name type="scientific">Austwickia chelonae NBRC 105200</name>
    <dbReference type="NCBI Taxonomy" id="1184607"/>
    <lineage>
        <taxon>Bacteria</taxon>
        <taxon>Bacillati</taxon>
        <taxon>Actinomycetota</taxon>
        <taxon>Actinomycetes</taxon>
        <taxon>Micrococcales</taxon>
        <taxon>Dermatophilaceae</taxon>
        <taxon>Austwickia</taxon>
    </lineage>
</organism>
<evidence type="ECO:0000256" key="6">
    <source>
        <dbReference type="ARBA" id="ARBA00022833"/>
    </source>
</evidence>
<comment type="similarity">
    <text evidence="3">Belongs to the aldolase class II family. AraD/FucA subfamily.</text>
</comment>
<reference evidence="9 10" key="1">
    <citation type="submission" date="2012-08" db="EMBL/GenBank/DDBJ databases">
        <title>Whole genome shotgun sequence of Austwickia chelonae NBRC 105200.</title>
        <authorList>
            <person name="Yoshida I."/>
            <person name="Hosoyama A."/>
            <person name="Tsuchikane K."/>
            <person name="Katsumata H."/>
            <person name="Ando Y."/>
            <person name="Ohji S."/>
            <person name="Hamada M."/>
            <person name="Tamura T."/>
            <person name="Yamazoe A."/>
            <person name="Yamazaki S."/>
            <person name="Fujita N."/>
        </authorList>
    </citation>
    <scope>NUCLEOTIDE SEQUENCE [LARGE SCALE GENOMIC DNA]</scope>
    <source>
        <strain evidence="9 10">NBRC 105200</strain>
    </source>
</reference>
<evidence type="ECO:0000256" key="7">
    <source>
        <dbReference type="ARBA" id="ARBA00023277"/>
    </source>
</evidence>
<keyword evidence="6" id="KW-0862">Zinc</keyword>
<dbReference type="NCBIfam" id="NF009689">
    <property type="entry name" value="PRK13210.1"/>
    <property type="match status" value="1"/>
</dbReference>
<dbReference type="InterPro" id="IPR013022">
    <property type="entry name" value="Xyl_isomerase-like_TIM-brl"/>
</dbReference>
<dbReference type="InterPro" id="IPR036409">
    <property type="entry name" value="Aldolase_II/adducin_N_sf"/>
</dbReference>
<dbReference type="SUPFAM" id="SSF53639">
    <property type="entry name" value="AraD/HMP-PK domain-like"/>
    <property type="match status" value="1"/>
</dbReference>
<dbReference type="GO" id="GO:0008742">
    <property type="term" value="F:L-ribulose-phosphate 4-epimerase activity"/>
    <property type="evidence" value="ECO:0007669"/>
    <property type="project" value="UniProtKB-EC"/>
</dbReference>
<dbReference type="SUPFAM" id="SSF51658">
    <property type="entry name" value="Xylose isomerase-like"/>
    <property type="match status" value="1"/>
</dbReference>
<evidence type="ECO:0000256" key="3">
    <source>
        <dbReference type="ARBA" id="ARBA00010037"/>
    </source>
</evidence>
<sequence>MGRMSALTAVTELPVDERSAAVPCVELGIYEKALCFNGSYDDLFDQVARGGFAFIDLSVDESTERAARLNWTTAERVAVRQAAARAGIALGGLCLSLHRKVAPGSSDPAVREEARTVLFQGIDLAADLGIPVVQVAGYYNYYEKAHPRAREFYVDCLRKGAEHAARRGILLGIENVDGHDVDSVSEALAVVEQIDSPWLQLYPDVGNIAEQGLPMEAELARGEGRMLAIHVKDVRRGEPRRVPMGGGIVDWDVAFAELARQGWSGRMMIEMWNDDAEGGLERAVSAREFIEGKLAAAGIVVSTTRVPAGQELPASVVRLCEEVCRGNLELPRHGLVAWTGGNLSARDPQTGLVAIKPSGMLYDDMKPTDMVVVDLDGRVVAGDRGPSSDTASHLAVYRARPDVMSIVHTHSRYATAFAAVGESIPCCLTAIADEFGGDIPCGGYAAIGGDEIGAEIVRSIGRSPAIVMRQHGVFTVGRNIDKALQAAVMVEDVAATVAIARGLGAVTRLPDEEIEANWDRYQNRYGTANASKGVTR</sequence>
<evidence type="ECO:0000256" key="4">
    <source>
        <dbReference type="ARBA" id="ARBA00013186"/>
    </source>
</evidence>
<evidence type="ECO:0000256" key="2">
    <source>
        <dbReference type="ARBA" id="ARBA00001947"/>
    </source>
</evidence>
<dbReference type="Gene3D" id="3.40.225.10">
    <property type="entry name" value="Class II aldolase/adducin N-terminal domain"/>
    <property type="match status" value="1"/>
</dbReference>
<evidence type="ECO:0000313" key="9">
    <source>
        <dbReference type="EMBL" id="GAB76738.1"/>
    </source>
</evidence>
<gene>
    <name evidence="9" type="ORF">AUCHE_02_01000</name>
</gene>
<dbReference type="GO" id="GO:0046872">
    <property type="term" value="F:metal ion binding"/>
    <property type="evidence" value="ECO:0007669"/>
    <property type="project" value="UniProtKB-KW"/>
</dbReference>
<dbReference type="Pfam" id="PF01261">
    <property type="entry name" value="AP_endonuc_2"/>
    <property type="match status" value="1"/>
</dbReference>
<dbReference type="PANTHER" id="PTHR22789">
    <property type="entry name" value="FUCULOSE PHOSPHATE ALDOLASE"/>
    <property type="match status" value="1"/>
</dbReference>
<feature type="domain" description="Class II aldolase/adducin N-terminal" evidence="8">
    <location>
        <begin position="321"/>
        <end position="498"/>
    </location>
</feature>
<dbReference type="Gene3D" id="3.20.20.150">
    <property type="entry name" value="Divalent-metal-dependent TIM barrel enzymes"/>
    <property type="match status" value="1"/>
</dbReference>
<keyword evidence="10" id="KW-1185">Reference proteome</keyword>